<dbReference type="Proteomes" id="UP001523003">
    <property type="component" value="Unassembled WGS sequence"/>
</dbReference>
<proteinExistence type="predicted"/>
<evidence type="ECO:0000256" key="1">
    <source>
        <dbReference type="SAM" id="Phobius"/>
    </source>
</evidence>
<gene>
    <name evidence="2" type="ORF">M4Z11_05945</name>
</gene>
<keyword evidence="1" id="KW-0472">Membrane</keyword>
<sequence>MLQLNHAQNETFGNFIQRIDFFLGTLHHGQIVALSYMLSASVLFCFIGCILHKSARQKKILKQLQIKEKIWKKQYNENHPSQS</sequence>
<evidence type="ECO:0000313" key="2">
    <source>
        <dbReference type="EMBL" id="MCL6230134.1"/>
    </source>
</evidence>
<evidence type="ECO:0000313" key="3">
    <source>
        <dbReference type="Proteomes" id="UP001523003"/>
    </source>
</evidence>
<comment type="caution">
    <text evidence="2">The sequence shown here is derived from an EMBL/GenBank/DDBJ whole genome shotgun (WGS) entry which is preliminary data.</text>
</comment>
<feature type="transmembrane region" description="Helical" evidence="1">
    <location>
        <begin position="31"/>
        <end position="51"/>
    </location>
</feature>
<keyword evidence="1" id="KW-1133">Transmembrane helix</keyword>
<accession>A0ABT0P9L6</accession>
<dbReference type="EMBL" id="JAMCOF010000010">
    <property type="protein sequence ID" value="MCL6230134.1"/>
    <property type="molecule type" value="Genomic_DNA"/>
</dbReference>
<evidence type="ECO:0008006" key="4">
    <source>
        <dbReference type="Google" id="ProtNLM"/>
    </source>
</evidence>
<keyword evidence="1" id="KW-0812">Transmembrane</keyword>
<reference evidence="2 3" key="1">
    <citation type="submission" date="2022-05" db="EMBL/GenBank/DDBJ databases">
        <title>Description of the Bartonella bilalgolemii sp. nov. Isolated from Apodemus uralensis (Pallas 1811).</title>
        <authorList>
            <person name="Zgheib R."/>
            <person name="Celebi B."/>
        </authorList>
    </citation>
    <scope>NUCLEOTIDE SEQUENCE [LARGE SCALE GENOMIC DNA]</scope>
    <source>
        <strain evidence="2 3">G70</strain>
    </source>
</reference>
<organism evidence="2 3">
    <name type="scientific">Bartonella bilalgolemii</name>
    <dbReference type="NCBI Taxonomy" id="2942911"/>
    <lineage>
        <taxon>Bacteria</taxon>
        <taxon>Pseudomonadati</taxon>
        <taxon>Pseudomonadota</taxon>
        <taxon>Alphaproteobacteria</taxon>
        <taxon>Hyphomicrobiales</taxon>
        <taxon>Bartonellaceae</taxon>
        <taxon>Bartonella</taxon>
    </lineage>
</organism>
<name>A0ABT0P9L6_9HYPH</name>
<keyword evidence="3" id="KW-1185">Reference proteome</keyword>
<dbReference type="RefSeq" id="WP_249677515.1">
    <property type="nucleotide sequence ID" value="NZ_JAMCOF010000010.1"/>
</dbReference>
<protein>
    <recommendedName>
        <fullName evidence="4">Heme exporter protein D</fullName>
    </recommendedName>
</protein>